<dbReference type="InterPro" id="IPR053150">
    <property type="entry name" value="Teicoplanin_resist-assoc"/>
</dbReference>
<dbReference type="RefSeq" id="WP_050363450.1">
    <property type="nucleotide sequence ID" value="NZ_CP134822.1"/>
</dbReference>
<dbReference type="InterPro" id="IPR006976">
    <property type="entry name" value="VanZ-like"/>
</dbReference>
<sequence length="221" mass="23436">MQRHGCGARAAFRFRATGLVLLLAHLLYVAWTALRPPALPWVTAAHLQPLATVRAELALGLWPAVQHLGGALLLLAPLGVLLPWAAGRLEVPLLSSLTRTVFTGVMVSLGLALLQTNLSGRTLDVDSLVLHTLGIALAHLALVPALRGWLRRLCERAGRASPAGPASPGRTGGLPAEEPSQGSALRIPRVGAVPWADVSSPSWAYGRDIARHTRRLTKESS</sequence>
<dbReference type="AlphaFoldDB" id="A0A420V0H8"/>
<feature type="transmembrane region" description="Helical" evidence="2">
    <location>
        <begin position="12"/>
        <end position="31"/>
    </location>
</feature>
<evidence type="ECO:0000256" key="1">
    <source>
        <dbReference type="SAM" id="MobiDB-lite"/>
    </source>
</evidence>
<evidence type="ECO:0000313" key="5">
    <source>
        <dbReference type="Proteomes" id="UP000028058"/>
    </source>
</evidence>
<organism evidence="4 5">
    <name type="scientific">Streptomyces xinghaiensis</name>
    <dbReference type="NCBI Taxonomy" id="1038928"/>
    <lineage>
        <taxon>Bacteria</taxon>
        <taxon>Bacillati</taxon>
        <taxon>Actinomycetota</taxon>
        <taxon>Actinomycetes</taxon>
        <taxon>Kitasatosporales</taxon>
        <taxon>Streptomycetaceae</taxon>
        <taxon>Streptomyces</taxon>
    </lineage>
</organism>
<dbReference type="OrthoDB" id="4335551at2"/>
<evidence type="ECO:0000256" key="2">
    <source>
        <dbReference type="SAM" id="Phobius"/>
    </source>
</evidence>
<name>A0A420V0H8_9ACTN</name>
<feature type="region of interest" description="Disordered" evidence="1">
    <location>
        <begin position="159"/>
        <end position="185"/>
    </location>
</feature>
<keyword evidence="2" id="KW-0472">Membrane</keyword>
<dbReference type="Pfam" id="PF04892">
    <property type="entry name" value="VanZ"/>
    <property type="match status" value="1"/>
</dbReference>
<accession>A0A420V0H8</accession>
<comment type="caution">
    <text evidence="4">The sequence shown here is derived from an EMBL/GenBank/DDBJ whole genome shotgun (WGS) entry which is preliminary data.</text>
</comment>
<proteinExistence type="predicted"/>
<reference evidence="4 5" key="1">
    <citation type="journal article" date="2014" name="Genome Announc.">
        <title>Draft Genome Sequence of Streptomyces fradiae ATCC 19609, a Strain Highly Sensitive to Antibiotics.</title>
        <authorList>
            <person name="Bekker O.B."/>
            <person name="Klimina K.M."/>
            <person name="Vatlin A.A."/>
            <person name="Zakharevich N.V."/>
            <person name="Kasianov A.S."/>
            <person name="Danilenko V.N."/>
        </authorList>
    </citation>
    <scope>NUCLEOTIDE SEQUENCE [LARGE SCALE GENOMIC DNA]</scope>
    <source>
        <strain evidence="4 5">ATCC 19609</strain>
    </source>
</reference>
<evidence type="ECO:0000259" key="3">
    <source>
        <dbReference type="Pfam" id="PF04892"/>
    </source>
</evidence>
<feature type="domain" description="VanZ-like" evidence="3">
    <location>
        <begin position="25"/>
        <end position="141"/>
    </location>
</feature>
<feature type="transmembrane region" description="Helical" evidence="2">
    <location>
        <begin position="97"/>
        <end position="116"/>
    </location>
</feature>
<evidence type="ECO:0000313" key="4">
    <source>
        <dbReference type="EMBL" id="RKM94020.1"/>
    </source>
</evidence>
<feature type="compositionally biased region" description="Low complexity" evidence="1">
    <location>
        <begin position="159"/>
        <end position="169"/>
    </location>
</feature>
<dbReference type="PANTHER" id="PTHR36834:SF1">
    <property type="entry name" value="INTEGRAL MEMBRANE PROTEIN"/>
    <property type="match status" value="1"/>
</dbReference>
<dbReference type="Proteomes" id="UP000028058">
    <property type="component" value="Unassembled WGS sequence"/>
</dbReference>
<dbReference type="EMBL" id="JNAD02000009">
    <property type="protein sequence ID" value="RKM94020.1"/>
    <property type="molecule type" value="Genomic_DNA"/>
</dbReference>
<keyword evidence="5" id="KW-1185">Reference proteome</keyword>
<feature type="transmembrane region" description="Helical" evidence="2">
    <location>
        <begin position="128"/>
        <end position="150"/>
    </location>
</feature>
<gene>
    <name evidence="4" type="ORF">SFRA_019650</name>
</gene>
<protein>
    <submittedName>
        <fullName evidence="4">VanZ family protein</fullName>
    </submittedName>
</protein>
<feature type="transmembrane region" description="Helical" evidence="2">
    <location>
        <begin position="64"/>
        <end position="85"/>
    </location>
</feature>
<keyword evidence="2" id="KW-1133">Transmembrane helix</keyword>
<dbReference type="PANTHER" id="PTHR36834">
    <property type="entry name" value="MEMBRANE PROTEIN-RELATED"/>
    <property type="match status" value="1"/>
</dbReference>
<keyword evidence="2" id="KW-0812">Transmembrane</keyword>